<dbReference type="Proteomes" id="UP001341444">
    <property type="component" value="Unassembled WGS sequence"/>
</dbReference>
<dbReference type="Gene3D" id="1.10.443.10">
    <property type="entry name" value="Intergrase catalytic core"/>
    <property type="match status" value="1"/>
</dbReference>
<dbReference type="PROSITE" id="PS51898">
    <property type="entry name" value="TYR_RECOMBINASE"/>
    <property type="match status" value="1"/>
</dbReference>
<feature type="domain" description="Tyr recombinase" evidence="2">
    <location>
        <begin position="1"/>
        <end position="86"/>
    </location>
</feature>
<dbReference type="SUPFAM" id="SSF56349">
    <property type="entry name" value="DNA breaking-rejoining enzymes"/>
    <property type="match status" value="1"/>
</dbReference>
<keyword evidence="1" id="KW-0233">DNA recombination</keyword>
<evidence type="ECO:0000313" key="4">
    <source>
        <dbReference type="Proteomes" id="UP001341444"/>
    </source>
</evidence>
<organism evidence="3 4">
    <name type="scientific">Heyndrickxia acidicola</name>
    <dbReference type="NCBI Taxonomy" id="209389"/>
    <lineage>
        <taxon>Bacteria</taxon>
        <taxon>Bacillati</taxon>
        <taxon>Bacillota</taxon>
        <taxon>Bacilli</taxon>
        <taxon>Bacillales</taxon>
        <taxon>Bacillaceae</taxon>
        <taxon>Heyndrickxia</taxon>
    </lineage>
</organism>
<evidence type="ECO:0000259" key="2">
    <source>
        <dbReference type="PROSITE" id="PS51898"/>
    </source>
</evidence>
<dbReference type="Pfam" id="PF00589">
    <property type="entry name" value="Phage_integrase"/>
    <property type="match status" value="1"/>
</dbReference>
<dbReference type="InterPro" id="IPR011010">
    <property type="entry name" value="DNA_brk_join_enz"/>
</dbReference>
<evidence type="ECO:0000313" key="3">
    <source>
        <dbReference type="EMBL" id="MED1204156.1"/>
    </source>
</evidence>
<reference evidence="3 4" key="1">
    <citation type="submission" date="2023-03" db="EMBL/GenBank/DDBJ databases">
        <title>Bacillus Genome Sequencing.</title>
        <authorList>
            <person name="Dunlap C."/>
        </authorList>
    </citation>
    <scope>NUCLEOTIDE SEQUENCE [LARGE SCALE GENOMIC DNA]</scope>
    <source>
        <strain evidence="3 4">B-23453</strain>
    </source>
</reference>
<protein>
    <submittedName>
        <fullName evidence="3">Tyrosine-type recombinase/integrase</fullName>
    </submittedName>
</protein>
<name>A0ABU6MJH0_9BACI</name>
<evidence type="ECO:0000256" key="1">
    <source>
        <dbReference type="ARBA" id="ARBA00023172"/>
    </source>
</evidence>
<proteinExistence type="predicted"/>
<comment type="caution">
    <text evidence="3">The sequence shown here is derived from an EMBL/GenBank/DDBJ whole genome shotgun (WGS) entry which is preliminary data.</text>
</comment>
<dbReference type="InterPro" id="IPR002104">
    <property type="entry name" value="Integrase_catalytic"/>
</dbReference>
<gene>
    <name evidence="3" type="ORF">P4T90_13975</name>
</gene>
<keyword evidence="4" id="KW-1185">Reference proteome</keyword>
<sequence>MDPEEKYRRDRAIIYLLTYAGLRVDKLSNSKLTDFDMELRRIRILGKGRKLRTVPISNTLWQELYDWLIFRAEQKRNPQPSSARRT</sequence>
<accession>A0ABU6MJH0</accession>
<dbReference type="InterPro" id="IPR013762">
    <property type="entry name" value="Integrase-like_cat_sf"/>
</dbReference>
<dbReference type="EMBL" id="JARMAB010000020">
    <property type="protein sequence ID" value="MED1204156.1"/>
    <property type="molecule type" value="Genomic_DNA"/>
</dbReference>